<dbReference type="SFLD" id="SFLDG01129">
    <property type="entry name" value="C1.5:_HAD__Beta-PGM__Phosphata"/>
    <property type="match status" value="1"/>
</dbReference>
<dbReference type="OrthoDB" id="5623813at2"/>
<dbReference type="PANTHER" id="PTHR43885:SF1">
    <property type="entry name" value="SUPERFAMILY HYDROLASE, PUTATIVE (AFU_ORTHOLOGUE AFUA_4G13290)-RELATED"/>
    <property type="match status" value="1"/>
</dbReference>
<dbReference type="InterPro" id="IPR006439">
    <property type="entry name" value="HAD-SF_hydro_IA"/>
</dbReference>
<dbReference type="SUPFAM" id="SSF56784">
    <property type="entry name" value="HAD-like"/>
    <property type="match status" value="1"/>
</dbReference>
<proteinExistence type="predicted"/>
<dbReference type="PANTHER" id="PTHR43885">
    <property type="entry name" value="HALOACID DEHALOGENASE-LIKE HYDROLASE"/>
    <property type="match status" value="1"/>
</dbReference>
<dbReference type="AlphaFoldDB" id="A0A4P6P6N5"/>
<dbReference type="RefSeq" id="WP_130601424.1">
    <property type="nucleotide sequence ID" value="NZ_CP034759.1"/>
</dbReference>
<dbReference type="Pfam" id="PF00702">
    <property type="entry name" value="Hydrolase"/>
    <property type="match status" value="1"/>
</dbReference>
<evidence type="ECO:0000313" key="1">
    <source>
        <dbReference type="EMBL" id="QBG35849.1"/>
    </source>
</evidence>
<evidence type="ECO:0000313" key="2">
    <source>
        <dbReference type="Proteomes" id="UP000290244"/>
    </source>
</evidence>
<dbReference type="Gene3D" id="1.10.260.80">
    <property type="match status" value="1"/>
</dbReference>
<gene>
    <name evidence="1" type="ORF">EMK97_09045</name>
</gene>
<organism evidence="1 2">
    <name type="scientific">Litorilituus sediminis</name>
    <dbReference type="NCBI Taxonomy" id="718192"/>
    <lineage>
        <taxon>Bacteria</taxon>
        <taxon>Pseudomonadati</taxon>
        <taxon>Pseudomonadota</taxon>
        <taxon>Gammaproteobacteria</taxon>
        <taxon>Alteromonadales</taxon>
        <taxon>Colwelliaceae</taxon>
        <taxon>Litorilituus</taxon>
    </lineage>
</organism>
<dbReference type="GO" id="GO:0016787">
    <property type="term" value="F:hydrolase activity"/>
    <property type="evidence" value="ECO:0007669"/>
    <property type="project" value="UniProtKB-KW"/>
</dbReference>
<name>A0A4P6P6N5_9GAMM</name>
<dbReference type="KEGG" id="lsd:EMK97_09045"/>
<keyword evidence="1" id="KW-0378">Hydrolase</keyword>
<keyword evidence="2" id="KW-1185">Reference proteome</keyword>
<dbReference type="NCBIfam" id="TIGR01509">
    <property type="entry name" value="HAD-SF-IA-v3"/>
    <property type="match status" value="1"/>
</dbReference>
<dbReference type="Proteomes" id="UP000290244">
    <property type="component" value="Chromosome"/>
</dbReference>
<sequence length="201" mass="22399">MFKENIFAVVFDLDNTLVSSSLNFREIKAAINCPEKEDILNFINSLSTEQKRQAQQVVNDYEMADAIAAKKMPGTDDLLQLLNRLNIPCAIVTRNNKAAASLKTSNNGIDVPLLITREHFPAKPAPDALVYLANYWQIKPENILFVGDYLYDIQMAINANTQSCLLSYGQTLEYAHLATCTVDDLVQLSQLIKQVSKATAN</sequence>
<dbReference type="NCBIfam" id="TIGR01549">
    <property type="entry name" value="HAD-SF-IA-v1"/>
    <property type="match status" value="1"/>
</dbReference>
<accession>A0A4P6P6N5</accession>
<dbReference type="InterPro" id="IPR036412">
    <property type="entry name" value="HAD-like_sf"/>
</dbReference>
<dbReference type="Gene3D" id="3.40.50.1000">
    <property type="entry name" value="HAD superfamily/HAD-like"/>
    <property type="match status" value="1"/>
</dbReference>
<dbReference type="SFLD" id="SFLDS00003">
    <property type="entry name" value="Haloacid_Dehalogenase"/>
    <property type="match status" value="1"/>
</dbReference>
<dbReference type="EMBL" id="CP034759">
    <property type="protein sequence ID" value="QBG35849.1"/>
    <property type="molecule type" value="Genomic_DNA"/>
</dbReference>
<dbReference type="InterPro" id="IPR023214">
    <property type="entry name" value="HAD_sf"/>
</dbReference>
<reference evidence="1 2" key="1">
    <citation type="submission" date="2018-12" db="EMBL/GenBank/DDBJ databases">
        <title>Complete genome of Litorilituus sediminis.</title>
        <authorList>
            <person name="Liu A."/>
            <person name="Rong J."/>
        </authorList>
    </citation>
    <scope>NUCLEOTIDE SEQUENCE [LARGE SCALE GENOMIC DNA]</scope>
    <source>
        <strain evidence="1 2">JCM 17549</strain>
    </source>
</reference>
<protein>
    <submittedName>
        <fullName evidence="1">HAD family hydrolase</fullName>
    </submittedName>
</protein>